<reference evidence="2" key="1">
    <citation type="journal article" date="2019" name="Int. J. Syst. Evol. Microbiol.">
        <title>The Global Catalogue of Microorganisms (GCM) 10K type strain sequencing project: providing services to taxonomists for standard genome sequencing and annotation.</title>
        <authorList>
            <consortium name="The Broad Institute Genomics Platform"/>
            <consortium name="The Broad Institute Genome Sequencing Center for Infectious Disease"/>
            <person name="Wu L."/>
            <person name="Ma J."/>
        </authorList>
    </citation>
    <scope>NUCLEOTIDE SEQUENCE [LARGE SCALE GENOMIC DNA]</scope>
    <source>
        <strain evidence="2">CGMCC 1.15288</strain>
    </source>
</reference>
<accession>A0ABQ1YIQ7</accession>
<organism evidence="1 2">
    <name type="scientific">Dyadobacter endophyticus</name>
    <dbReference type="NCBI Taxonomy" id="1749036"/>
    <lineage>
        <taxon>Bacteria</taxon>
        <taxon>Pseudomonadati</taxon>
        <taxon>Bacteroidota</taxon>
        <taxon>Cytophagia</taxon>
        <taxon>Cytophagales</taxon>
        <taxon>Spirosomataceae</taxon>
        <taxon>Dyadobacter</taxon>
    </lineage>
</organism>
<protein>
    <submittedName>
        <fullName evidence="1">Uncharacterized protein</fullName>
    </submittedName>
</protein>
<evidence type="ECO:0000313" key="2">
    <source>
        <dbReference type="Proteomes" id="UP000600214"/>
    </source>
</evidence>
<dbReference type="EMBL" id="BMIA01000001">
    <property type="protein sequence ID" value="GGH26103.1"/>
    <property type="molecule type" value="Genomic_DNA"/>
</dbReference>
<dbReference type="Proteomes" id="UP000600214">
    <property type="component" value="Unassembled WGS sequence"/>
</dbReference>
<gene>
    <name evidence="1" type="ORF">GCM10007423_10860</name>
</gene>
<proteinExistence type="predicted"/>
<keyword evidence="2" id="KW-1185">Reference proteome</keyword>
<name>A0ABQ1YIQ7_9BACT</name>
<sequence length="188" mass="21014">MDFLSDNKTEALLEVRSSGDAYFITKKILDIQTKKRIKGAGSTWAIKRGESYYFNMIYSDDFLNGIFIKLDVVGRYCLSLLDKSTFNRVKAGSVNPYGGGALGLLANSSITWNKALKDSTDSKRYIVFIDTKSIEPADSPRKEGSRGNLLTRKKVSELMKNNNIEGEAKDMSFEEVIALIKSENAKSR</sequence>
<evidence type="ECO:0000313" key="1">
    <source>
        <dbReference type="EMBL" id="GGH26103.1"/>
    </source>
</evidence>
<comment type="caution">
    <text evidence="1">The sequence shown here is derived from an EMBL/GenBank/DDBJ whole genome shotgun (WGS) entry which is preliminary data.</text>
</comment>